<evidence type="ECO:0000256" key="1">
    <source>
        <dbReference type="ARBA" id="ARBA00006484"/>
    </source>
</evidence>
<dbReference type="Pfam" id="PF00106">
    <property type="entry name" value="adh_short"/>
    <property type="match status" value="1"/>
</dbReference>
<dbReference type="Proteomes" id="UP000182983">
    <property type="component" value="Unassembled WGS sequence"/>
</dbReference>
<evidence type="ECO:0000256" key="2">
    <source>
        <dbReference type="ARBA" id="ARBA00023002"/>
    </source>
</evidence>
<keyword evidence="4" id="KW-1185">Reference proteome</keyword>
<name>A0A1H6IPL0_MAGFU</name>
<gene>
    <name evidence="3" type="ORF">SAMN04244559_02537</name>
</gene>
<dbReference type="InterPro" id="IPR020904">
    <property type="entry name" value="Sc_DH/Rdtase_CS"/>
</dbReference>
<dbReference type="PROSITE" id="PS00061">
    <property type="entry name" value="ADH_SHORT"/>
    <property type="match status" value="1"/>
</dbReference>
<dbReference type="PRINTS" id="PR00081">
    <property type="entry name" value="GDHRDH"/>
</dbReference>
<keyword evidence="2" id="KW-0560">Oxidoreductase</keyword>
<protein>
    <submittedName>
        <fullName evidence="3">Short-chain dehydrogenase</fullName>
    </submittedName>
</protein>
<evidence type="ECO:0000313" key="4">
    <source>
        <dbReference type="Proteomes" id="UP000182983"/>
    </source>
</evidence>
<dbReference type="OrthoDB" id="335726at2"/>
<dbReference type="GO" id="GO:0016491">
    <property type="term" value="F:oxidoreductase activity"/>
    <property type="evidence" value="ECO:0007669"/>
    <property type="project" value="UniProtKB-KW"/>
</dbReference>
<evidence type="ECO:0000313" key="3">
    <source>
        <dbReference type="EMBL" id="SEH48284.1"/>
    </source>
</evidence>
<dbReference type="InterPro" id="IPR002347">
    <property type="entry name" value="SDR_fam"/>
</dbReference>
<dbReference type="PANTHER" id="PTHR44196">
    <property type="entry name" value="DEHYDROGENASE/REDUCTASE SDR FAMILY MEMBER 7B"/>
    <property type="match status" value="1"/>
</dbReference>
<dbReference type="EMBL" id="FNWO01000011">
    <property type="protein sequence ID" value="SEH48284.1"/>
    <property type="molecule type" value="Genomic_DNA"/>
</dbReference>
<dbReference type="AlphaFoldDB" id="A0A1H6IPL0"/>
<dbReference type="PANTHER" id="PTHR44196:SF1">
    <property type="entry name" value="DEHYDROGENASE_REDUCTASE SDR FAMILY MEMBER 7B"/>
    <property type="match status" value="1"/>
</dbReference>
<dbReference type="GO" id="GO:0016020">
    <property type="term" value="C:membrane"/>
    <property type="evidence" value="ECO:0007669"/>
    <property type="project" value="TreeGrafter"/>
</dbReference>
<organism evidence="3 4">
    <name type="scientific">Magnetospirillum fulvum</name>
    <name type="common">Rhodospirillum fulvum</name>
    <dbReference type="NCBI Taxonomy" id="1082"/>
    <lineage>
        <taxon>Bacteria</taxon>
        <taxon>Pseudomonadati</taxon>
        <taxon>Pseudomonadota</taxon>
        <taxon>Alphaproteobacteria</taxon>
        <taxon>Rhodospirillales</taxon>
        <taxon>Rhodospirillaceae</taxon>
        <taxon>Magnetospirillum</taxon>
    </lineage>
</organism>
<dbReference type="InterPro" id="IPR036291">
    <property type="entry name" value="NAD(P)-bd_dom_sf"/>
</dbReference>
<dbReference type="Gene3D" id="3.40.50.720">
    <property type="entry name" value="NAD(P)-binding Rossmann-like Domain"/>
    <property type="match status" value="1"/>
</dbReference>
<comment type="similarity">
    <text evidence="1">Belongs to the short-chain dehydrogenases/reductases (SDR) family.</text>
</comment>
<proteinExistence type="inferred from homology"/>
<sequence length="259" mass="26211">MPSPSPCADPAAILITGASSGLGAALAVEYATAGITLFLCGRDEARLAAVAATCRARGAEVLATSLDVTGAEAVAAWVAACDRHRPLDLVIANAGISAGTAGGTEGAEQTRAIFAVNLDGTVNTVMPAIAAMRPRGRGQIALMSSMASFRGVGGAPAYCGSKAAVRVWGEALRGALAADGIAVSVICPGFVATPMTAINDFAMPFLMTADSAARLIRRKLAANRGRIAFPGPMAALSWLAAALPDSIADRLTRHLPAKR</sequence>
<reference evidence="4" key="1">
    <citation type="submission" date="2016-10" db="EMBL/GenBank/DDBJ databases">
        <authorList>
            <person name="Varghese N."/>
            <person name="Submissions S."/>
        </authorList>
    </citation>
    <scope>NUCLEOTIDE SEQUENCE [LARGE SCALE GENOMIC DNA]</scope>
    <source>
        <strain evidence="4">DSM 13234</strain>
    </source>
</reference>
<accession>A0A1H6IPL0</accession>
<dbReference type="SUPFAM" id="SSF51735">
    <property type="entry name" value="NAD(P)-binding Rossmann-fold domains"/>
    <property type="match status" value="1"/>
</dbReference>
<dbReference type="RefSeq" id="WP_074769139.1">
    <property type="nucleotide sequence ID" value="NZ_FNWO01000011.1"/>
</dbReference>